<dbReference type="InterPro" id="IPR004150">
    <property type="entry name" value="NAD_DNA_ligase_OB"/>
</dbReference>
<dbReference type="HAMAP" id="MF_01588">
    <property type="entry name" value="DNA_ligase_A"/>
    <property type="match status" value="1"/>
</dbReference>
<name>A0AA35T1Z8_GEOBA</name>
<dbReference type="InterPro" id="IPR012340">
    <property type="entry name" value="NA-bd_OB-fold"/>
</dbReference>
<keyword evidence="9" id="KW-0234">DNA repair</keyword>
<dbReference type="Gene3D" id="2.40.50.140">
    <property type="entry name" value="Nucleic acid-binding proteins"/>
    <property type="match status" value="1"/>
</dbReference>
<dbReference type="InterPro" id="IPR033136">
    <property type="entry name" value="DNA_ligase_CS"/>
</dbReference>
<evidence type="ECO:0000256" key="6">
    <source>
        <dbReference type="ARBA" id="ARBA00022833"/>
    </source>
</evidence>
<keyword evidence="3" id="KW-0235">DNA replication</keyword>
<evidence type="ECO:0000256" key="8">
    <source>
        <dbReference type="ARBA" id="ARBA00023027"/>
    </source>
</evidence>
<evidence type="ECO:0000256" key="4">
    <source>
        <dbReference type="ARBA" id="ARBA00022723"/>
    </source>
</evidence>
<keyword evidence="8" id="KW-0520">NAD</keyword>
<evidence type="ECO:0000256" key="3">
    <source>
        <dbReference type="ARBA" id="ARBA00022705"/>
    </source>
</evidence>
<evidence type="ECO:0000256" key="7">
    <source>
        <dbReference type="ARBA" id="ARBA00022842"/>
    </source>
</evidence>
<dbReference type="Gene3D" id="1.10.287.610">
    <property type="entry name" value="Helix hairpin bin"/>
    <property type="match status" value="1"/>
</dbReference>
<sequence>MVEADDARRADELTREINNHNHRYYVLDDPSISDGEYDALMQELRRLEADNPALVTPQSPTQRVGGAPAAGFTQVQHRQPMLSLANAFNVEDLEAWLRRVKNLLDGADFPLVCELKIDGLAVSLTYENGILTQGATRGDGSTGEDVTQNIRTIRIYLPVEDFERLNEERARQGEPLYANPRNTGAGSLRQLDPKITASRNLQIWVYSMGEIGVEIGDEASQASPPPDSHWDALEWLQTLGFRTNPHNRLCSTLDDVDGVVIKVSPFNYQESLGVVGREPRWAIAYKFPAEQVTTKLLDIRINVGRTGSLNPYAVLEPVVVGGATVKQASLHNEEDIHRKDIRARDWVILERAGDVIPHVVGPVASRRDGSEQVFRMPKLARFPNLEALAQASEEDLTEIARHRAKDRRERSLLLQAGRAETRIKALGGGVTSSVSAKTNYLVAGESAGSKLNAAIKLNTPVLDEAAFLALLDDPASARDGSS</sequence>
<dbReference type="PROSITE" id="PS50172">
    <property type="entry name" value="BRCT"/>
    <property type="match status" value="1"/>
</dbReference>
<dbReference type="InterPro" id="IPR001357">
    <property type="entry name" value="BRCT_dom"/>
</dbReference>
<dbReference type="PANTHER" id="PTHR23389">
    <property type="entry name" value="CHROMOSOME TRANSMISSION FIDELITY FACTOR 18"/>
    <property type="match status" value="1"/>
</dbReference>
<dbReference type="InterPro" id="IPR018239">
    <property type="entry name" value="DNA_ligase_AS"/>
</dbReference>
<evidence type="ECO:0000313" key="13">
    <source>
        <dbReference type="Proteomes" id="UP001174909"/>
    </source>
</evidence>
<accession>A0AA35T1Z8</accession>
<keyword evidence="7" id="KW-0460">Magnesium</keyword>
<organism evidence="12 13">
    <name type="scientific">Geodia barretti</name>
    <name type="common">Barrett's horny sponge</name>
    <dbReference type="NCBI Taxonomy" id="519541"/>
    <lineage>
        <taxon>Eukaryota</taxon>
        <taxon>Metazoa</taxon>
        <taxon>Porifera</taxon>
        <taxon>Demospongiae</taxon>
        <taxon>Heteroscleromorpha</taxon>
        <taxon>Tetractinellida</taxon>
        <taxon>Astrophorina</taxon>
        <taxon>Geodiidae</taxon>
        <taxon>Geodia</taxon>
    </lineage>
</organism>
<dbReference type="FunFam" id="1.10.287.610:FF:000002">
    <property type="entry name" value="DNA ligase"/>
    <property type="match status" value="1"/>
</dbReference>
<dbReference type="EC" id="6.5.1.2" evidence="1"/>
<proteinExistence type="inferred from homology"/>
<keyword evidence="6" id="KW-0862">Zinc</keyword>
<dbReference type="GO" id="GO:0005829">
    <property type="term" value="C:cytosol"/>
    <property type="evidence" value="ECO:0007669"/>
    <property type="project" value="TreeGrafter"/>
</dbReference>
<keyword evidence="5" id="KW-0227">DNA damage</keyword>
<feature type="domain" description="BRCT" evidence="11">
    <location>
        <begin position="423"/>
        <end position="464"/>
    </location>
</feature>
<dbReference type="PROSITE" id="PS01055">
    <property type="entry name" value="DNA_LIGASE_N1"/>
    <property type="match status" value="1"/>
</dbReference>
<dbReference type="GO" id="GO:0006281">
    <property type="term" value="P:DNA repair"/>
    <property type="evidence" value="ECO:0007669"/>
    <property type="project" value="UniProtKB-KW"/>
</dbReference>
<dbReference type="InterPro" id="IPR001679">
    <property type="entry name" value="DNA_ligase"/>
</dbReference>
<dbReference type="Pfam" id="PF01653">
    <property type="entry name" value="DNA_ligase_aden"/>
    <property type="match status" value="2"/>
</dbReference>
<evidence type="ECO:0000256" key="1">
    <source>
        <dbReference type="ARBA" id="ARBA00012722"/>
    </source>
</evidence>
<comment type="caution">
    <text evidence="12">The sequence shown here is derived from an EMBL/GenBank/DDBJ whole genome shotgun (WGS) entry which is preliminary data.</text>
</comment>
<dbReference type="GO" id="GO:0003911">
    <property type="term" value="F:DNA ligase (NAD+) activity"/>
    <property type="evidence" value="ECO:0007669"/>
    <property type="project" value="UniProtKB-EC"/>
</dbReference>
<dbReference type="InterPro" id="IPR013839">
    <property type="entry name" value="DNAligase_adenylation"/>
</dbReference>
<dbReference type="SMART" id="SM00532">
    <property type="entry name" value="LIGANc"/>
    <property type="match status" value="1"/>
</dbReference>
<evidence type="ECO:0000259" key="11">
    <source>
        <dbReference type="PROSITE" id="PS50172"/>
    </source>
</evidence>
<dbReference type="CDD" id="cd00114">
    <property type="entry name" value="LIGANc"/>
    <property type="match status" value="1"/>
</dbReference>
<reference evidence="12" key="1">
    <citation type="submission" date="2023-03" db="EMBL/GenBank/DDBJ databases">
        <authorList>
            <person name="Steffen K."/>
            <person name="Cardenas P."/>
        </authorList>
    </citation>
    <scope>NUCLEOTIDE SEQUENCE</scope>
</reference>
<evidence type="ECO:0000256" key="9">
    <source>
        <dbReference type="ARBA" id="ARBA00023204"/>
    </source>
</evidence>
<dbReference type="GO" id="GO:0046872">
    <property type="term" value="F:metal ion binding"/>
    <property type="evidence" value="ECO:0007669"/>
    <property type="project" value="UniProtKB-KW"/>
</dbReference>
<dbReference type="PANTHER" id="PTHR23389:SF9">
    <property type="entry name" value="DNA LIGASE"/>
    <property type="match status" value="1"/>
</dbReference>
<evidence type="ECO:0000256" key="10">
    <source>
        <dbReference type="ARBA" id="ARBA00034005"/>
    </source>
</evidence>
<dbReference type="Pfam" id="PF00533">
    <property type="entry name" value="BRCT"/>
    <property type="match status" value="1"/>
</dbReference>
<dbReference type="EMBL" id="CASHTH010003075">
    <property type="protein sequence ID" value="CAI8040003.1"/>
    <property type="molecule type" value="Genomic_DNA"/>
</dbReference>
<protein>
    <recommendedName>
        <fullName evidence="1">DNA ligase (NAD(+))</fullName>
        <ecNumber evidence="1">6.5.1.2</ecNumber>
    </recommendedName>
</protein>
<evidence type="ECO:0000313" key="12">
    <source>
        <dbReference type="EMBL" id="CAI8040003.1"/>
    </source>
</evidence>
<dbReference type="Gene3D" id="3.30.470.30">
    <property type="entry name" value="DNA ligase/mRNA capping enzyme"/>
    <property type="match status" value="1"/>
</dbReference>
<keyword evidence="2 12" id="KW-0436">Ligase</keyword>
<keyword evidence="4" id="KW-0479">Metal-binding</keyword>
<dbReference type="SUPFAM" id="SSF56091">
    <property type="entry name" value="DNA ligase/mRNA capping enzyme, catalytic domain"/>
    <property type="match status" value="1"/>
</dbReference>
<evidence type="ECO:0000256" key="2">
    <source>
        <dbReference type="ARBA" id="ARBA00022598"/>
    </source>
</evidence>
<dbReference type="Gene3D" id="3.40.50.10190">
    <property type="entry name" value="BRCT domain"/>
    <property type="match status" value="1"/>
</dbReference>
<dbReference type="GO" id="GO:0006260">
    <property type="term" value="P:DNA replication"/>
    <property type="evidence" value="ECO:0007669"/>
    <property type="project" value="UniProtKB-KW"/>
</dbReference>
<dbReference type="AlphaFoldDB" id="A0AA35T1Z8"/>
<dbReference type="Proteomes" id="UP001174909">
    <property type="component" value="Unassembled WGS sequence"/>
</dbReference>
<dbReference type="InterPro" id="IPR013840">
    <property type="entry name" value="DNAligase_N"/>
</dbReference>
<dbReference type="InterPro" id="IPR036420">
    <property type="entry name" value="BRCT_dom_sf"/>
</dbReference>
<gene>
    <name evidence="12" type="ORF">GBAR_LOCUS22313</name>
</gene>
<dbReference type="Pfam" id="PF03120">
    <property type="entry name" value="OB_DNA_ligase"/>
    <property type="match status" value="1"/>
</dbReference>
<dbReference type="SUPFAM" id="SSF50249">
    <property type="entry name" value="Nucleic acid-binding proteins"/>
    <property type="match status" value="1"/>
</dbReference>
<comment type="catalytic activity">
    <reaction evidence="10">
        <text>NAD(+) + (deoxyribonucleotide)n-3'-hydroxyl + 5'-phospho-(deoxyribonucleotide)m = (deoxyribonucleotide)n+m + AMP + beta-nicotinamide D-nucleotide.</text>
        <dbReference type="EC" id="6.5.1.2"/>
    </reaction>
</comment>
<keyword evidence="13" id="KW-1185">Reference proteome</keyword>
<dbReference type="SUPFAM" id="SSF52113">
    <property type="entry name" value="BRCT domain"/>
    <property type="match status" value="1"/>
</dbReference>
<evidence type="ECO:0000256" key="5">
    <source>
        <dbReference type="ARBA" id="ARBA00022763"/>
    </source>
</evidence>
<dbReference type="PROSITE" id="PS01056">
    <property type="entry name" value="DNA_LIGASE_N2"/>
    <property type="match status" value="1"/>
</dbReference>